<protein>
    <submittedName>
        <fullName evidence="2">Recombination endonuclease VII</fullName>
    </submittedName>
</protein>
<gene>
    <name evidence="2" type="ORF">SAMN05660324_4175</name>
</gene>
<evidence type="ECO:0000313" key="3">
    <source>
        <dbReference type="Proteomes" id="UP000198863"/>
    </source>
</evidence>
<evidence type="ECO:0000313" key="2">
    <source>
        <dbReference type="EMBL" id="SDH04757.1"/>
    </source>
</evidence>
<evidence type="ECO:0000256" key="1">
    <source>
        <dbReference type="SAM" id="MobiDB-lite"/>
    </source>
</evidence>
<organism evidence="2 3">
    <name type="scientific">Klenkia brasiliensis</name>
    <dbReference type="NCBI Taxonomy" id="333142"/>
    <lineage>
        <taxon>Bacteria</taxon>
        <taxon>Bacillati</taxon>
        <taxon>Actinomycetota</taxon>
        <taxon>Actinomycetes</taxon>
        <taxon>Geodermatophilales</taxon>
        <taxon>Geodermatophilaceae</taxon>
        <taxon>Klenkia</taxon>
    </lineage>
</organism>
<dbReference type="InterPro" id="IPR038563">
    <property type="entry name" value="Endonuclease_7_sf"/>
</dbReference>
<proteinExistence type="predicted"/>
<dbReference type="EMBL" id="FNCF01000008">
    <property type="protein sequence ID" value="SDH04757.1"/>
    <property type="molecule type" value="Genomic_DNA"/>
</dbReference>
<dbReference type="Pfam" id="PF02945">
    <property type="entry name" value="Endonuclease_7"/>
    <property type="match status" value="1"/>
</dbReference>
<dbReference type="Gene3D" id="3.40.1800.10">
    <property type="entry name" value="His-Me finger endonucleases"/>
    <property type="match status" value="1"/>
</dbReference>
<accession>A0A1G7Z824</accession>
<dbReference type="Proteomes" id="UP000198863">
    <property type="component" value="Unassembled WGS sequence"/>
</dbReference>
<dbReference type="AlphaFoldDB" id="A0A1G7Z824"/>
<dbReference type="InterPro" id="IPR044925">
    <property type="entry name" value="His-Me_finger_sf"/>
</dbReference>
<keyword evidence="2" id="KW-0378">Hydrolase</keyword>
<feature type="region of interest" description="Disordered" evidence="1">
    <location>
        <begin position="182"/>
        <end position="237"/>
    </location>
</feature>
<sequence length="237" mass="26091">MKDCPDCGRGLPPESFGRNKTQADGLSFYCRDCNRARSRRWYRESRRKLGHEVRDLSWVPEGKRWCPTCRSAVDEADYSRNSSAPSGFGAECRPCRRTSQNEAYFVRRYGLTRAEVHAMRVAQADRCAICGDQGAAHLDHAHSTGAVRALLCSRCNMGLGLFLDDPDRLRAAVAYLEKHGGGAVPPATGCTTPPRLGSDRRDRRGTRPGRRSTDRPAHGSAAPHRPTTSGPAEEAHG</sequence>
<name>A0A1G7Z824_9ACTN</name>
<reference evidence="3" key="1">
    <citation type="submission" date="2016-10" db="EMBL/GenBank/DDBJ databases">
        <authorList>
            <person name="Varghese N."/>
            <person name="Submissions S."/>
        </authorList>
    </citation>
    <scope>NUCLEOTIDE SEQUENCE [LARGE SCALE GENOMIC DNA]</scope>
    <source>
        <strain evidence="3">DSM 44526</strain>
    </source>
</reference>
<dbReference type="InterPro" id="IPR004211">
    <property type="entry name" value="Endonuclease_7"/>
</dbReference>
<keyword evidence="2" id="KW-0540">Nuclease</keyword>
<dbReference type="SUPFAM" id="SSF54060">
    <property type="entry name" value="His-Me finger endonucleases"/>
    <property type="match status" value="1"/>
</dbReference>
<dbReference type="GO" id="GO:0004519">
    <property type="term" value="F:endonuclease activity"/>
    <property type="evidence" value="ECO:0007669"/>
    <property type="project" value="UniProtKB-KW"/>
</dbReference>
<keyword evidence="3" id="KW-1185">Reference proteome</keyword>
<keyword evidence="2" id="KW-0255">Endonuclease</keyword>